<dbReference type="PANTHER" id="PTHR46387">
    <property type="entry name" value="POLYNUCLEOTIDYL TRANSFERASE, RIBONUCLEASE H-LIKE SUPERFAMILY PROTEIN"/>
    <property type="match status" value="1"/>
</dbReference>
<dbReference type="AlphaFoldDB" id="A0A1G2QXH4"/>
<dbReference type="Gene3D" id="3.30.420.10">
    <property type="entry name" value="Ribonuclease H-like superfamily/Ribonuclease H"/>
    <property type="match status" value="1"/>
</dbReference>
<organism evidence="2 3">
    <name type="scientific">Candidatus Wildermuthbacteria bacterium RIFCSPHIGHO2_01_FULL_49_22b</name>
    <dbReference type="NCBI Taxonomy" id="1802448"/>
    <lineage>
        <taxon>Bacteria</taxon>
        <taxon>Candidatus Wildermuthiibacteriota</taxon>
    </lineage>
</organism>
<evidence type="ECO:0000313" key="2">
    <source>
        <dbReference type="EMBL" id="OHA65147.1"/>
    </source>
</evidence>
<dbReference type="STRING" id="1802448.A2672_03090"/>
<reference evidence="2 3" key="1">
    <citation type="journal article" date="2016" name="Nat. Commun.">
        <title>Thousands of microbial genomes shed light on interconnected biogeochemical processes in an aquifer system.</title>
        <authorList>
            <person name="Anantharaman K."/>
            <person name="Brown C.T."/>
            <person name="Hug L.A."/>
            <person name="Sharon I."/>
            <person name="Castelle C.J."/>
            <person name="Probst A.J."/>
            <person name="Thomas B.C."/>
            <person name="Singh A."/>
            <person name="Wilkins M.J."/>
            <person name="Karaoz U."/>
            <person name="Brodie E.L."/>
            <person name="Williams K.H."/>
            <person name="Hubbard S.S."/>
            <person name="Banfield J.F."/>
        </authorList>
    </citation>
    <scope>NUCLEOTIDE SEQUENCE [LARGE SCALE GENOMIC DNA]</scope>
</reference>
<comment type="caution">
    <text evidence="2">The sequence shown here is derived from an EMBL/GenBank/DDBJ whole genome shotgun (WGS) entry which is preliminary data.</text>
</comment>
<dbReference type="EMBL" id="MHTT01000017">
    <property type="protein sequence ID" value="OHA65147.1"/>
    <property type="molecule type" value="Genomic_DNA"/>
</dbReference>
<dbReference type="PANTHER" id="PTHR46387:SF2">
    <property type="entry name" value="RIBONUCLEASE HI"/>
    <property type="match status" value="1"/>
</dbReference>
<dbReference type="GO" id="GO:0004523">
    <property type="term" value="F:RNA-DNA hybrid ribonuclease activity"/>
    <property type="evidence" value="ECO:0007669"/>
    <property type="project" value="InterPro"/>
</dbReference>
<dbReference type="InterPro" id="IPR012337">
    <property type="entry name" value="RNaseH-like_sf"/>
</dbReference>
<dbReference type="PROSITE" id="PS50879">
    <property type="entry name" value="RNASE_H_1"/>
    <property type="match status" value="1"/>
</dbReference>
<gene>
    <name evidence="2" type="ORF">A2672_03090</name>
</gene>
<feature type="domain" description="RNase H type-1" evidence="1">
    <location>
        <begin position="1"/>
        <end position="137"/>
    </location>
</feature>
<accession>A0A1G2QXH4</accession>
<dbReference type="SUPFAM" id="SSF53098">
    <property type="entry name" value="Ribonuclease H-like"/>
    <property type="match status" value="1"/>
</dbReference>
<proteinExistence type="predicted"/>
<dbReference type="CDD" id="cd09279">
    <property type="entry name" value="RNase_HI_like"/>
    <property type="match status" value="1"/>
</dbReference>
<sequence length="146" mass="16374">MEKFIVYTDGGARGNPGPAALGVVIQNSRGQVLKEYGEYLGGATNNEAEYRAPIFALRKIKALWGKEKAKKAEVQVFADSELLVNQLNGKYKIENRNIQNLFLELWNLKIDFGKVAFTAIPREKNKEADRLVNEALDAKGYTKQLL</sequence>
<dbReference type="InterPro" id="IPR036397">
    <property type="entry name" value="RNaseH_sf"/>
</dbReference>
<evidence type="ECO:0000259" key="1">
    <source>
        <dbReference type="PROSITE" id="PS50879"/>
    </source>
</evidence>
<protein>
    <recommendedName>
        <fullName evidence="1">RNase H type-1 domain-containing protein</fullName>
    </recommendedName>
</protein>
<dbReference type="Pfam" id="PF13456">
    <property type="entry name" value="RVT_3"/>
    <property type="match status" value="1"/>
</dbReference>
<dbReference type="GO" id="GO:0003676">
    <property type="term" value="F:nucleic acid binding"/>
    <property type="evidence" value="ECO:0007669"/>
    <property type="project" value="InterPro"/>
</dbReference>
<name>A0A1G2QXH4_9BACT</name>
<dbReference type="InterPro" id="IPR002156">
    <property type="entry name" value="RNaseH_domain"/>
</dbReference>
<evidence type="ECO:0000313" key="3">
    <source>
        <dbReference type="Proteomes" id="UP000178065"/>
    </source>
</evidence>
<dbReference type="Proteomes" id="UP000178065">
    <property type="component" value="Unassembled WGS sequence"/>
</dbReference>